<dbReference type="SUPFAM" id="SSF47384">
    <property type="entry name" value="Homodimeric domain of signal transducing histidine kinase"/>
    <property type="match status" value="1"/>
</dbReference>
<keyword evidence="4" id="KW-0378">Hydrolase</keyword>
<evidence type="ECO:0000259" key="3">
    <source>
        <dbReference type="SMART" id="SM00388"/>
    </source>
</evidence>
<comment type="caution">
    <text evidence="4">The sequence shown here is derived from an EMBL/GenBank/DDBJ whole genome shotgun (WGS) entry which is preliminary data.</text>
</comment>
<keyword evidence="4" id="KW-0067">ATP-binding</keyword>
<dbReference type="SMART" id="SM00388">
    <property type="entry name" value="HisKA"/>
    <property type="match status" value="1"/>
</dbReference>
<dbReference type="InterPro" id="IPR036890">
    <property type="entry name" value="HATPase_C_sf"/>
</dbReference>
<dbReference type="PANTHER" id="PTHR45339">
    <property type="entry name" value="HYBRID SIGNAL TRANSDUCTION HISTIDINE KINASE J"/>
    <property type="match status" value="1"/>
</dbReference>
<dbReference type="GO" id="GO:0000155">
    <property type="term" value="F:phosphorelay sensor kinase activity"/>
    <property type="evidence" value="ECO:0007669"/>
    <property type="project" value="InterPro"/>
</dbReference>
<name>A0A4Z1P4Q9_9PEZI</name>
<evidence type="ECO:0000313" key="4">
    <source>
        <dbReference type="EMBL" id="TID22965.1"/>
    </source>
</evidence>
<sequence length="185" mass="20558">MTSADSLTQIKTGWSLRTLVDQMIRISDSIAVVGPQAYKMAMIFAGLGIRVAEARIIAAYDESATLKSDFLANMSNEIRTPMHGMLSANALLMDRNLSEEKRDLAEVIQESGQLAPFLSWRDIAHINHSIARGFQNTLKPNVKFELDLSPDLPKIIQGDPLRYWQVVQNLINNAGKFTEGGSIRL</sequence>
<dbReference type="Gene3D" id="1.10.287.130">
    <property type="match status" value="1"/>
</dbReference>
<protein>
    <submittedName>
        <fullName evidence="4">ATP-dependent RNA helicase</fullName>
    </submittedName>
</protein>
<proteinExistence type="predicted"/>
<evidence type="ECO:0000256" key="2">
    <source>
        <dbReference type="ARBA" id="ARBA00023012"/>
    </source>
</evidence>
<evidence type="ECO:0000256" key="1">
    <source>
        <dbReference type="ARBA" id="ARBA00022553"/>
    </source>
</evidence>
<keyword evidence="4" id="KW-0347">Helicase</keyword>
<dbReference type="Pfam" id="PF00512">
    <property type="entry name" value="HisKA"/>
    <property type="match status" value="1"/>
</dbReference>
<dbReference type="GO" id="GO:0004386">
    <property type="term" value="F:helicase activity"/>
    <property type="evidence" value="ECO:0007669"/>
    <property type="project" value="UniProtKB-KW"/>
</dbReference>
<dbReference type="Gene3D" id="3.30.565.10">
    <property type="entry name" value="Histidine kinase-like ATPase, C-terminal domain"/>
    <property type="match status" value="1"/>
</dbReference>
<keyword evidence="4" id="KW-0547">Nucleotide-binding</keyword>
<keyword evidence="2" id="KW-0902">Two-component regulatory system</keyword>
<feature type="domain" description="Signal transduction histidine kinase dimerisation/phosphoacceptor" evidence="3">
    <location>
        <begin position="66"/>
        <end position="129"/>
    </location>
</feature>
<accession>A0A4Z1P4Q9</accession>
<keyword evidence="5" id="KW-1185">Reference proteome</keyword>
<dbReference type="STRING" id="86259.A0A4Z1P4Q9"/>
<dbReference type="CDD" id="cd00082">
    <property type="entry name" value="HisKA"/>
    <property type="match status" value="1"/>
</dbReference>
<dbReference type="InterPro" id="IPR036097">
    <property type="entry name" value="HisK_dim/P_sf"/>
</dbReference>
<evidence type="ECO:0000313" key="5">
    <source>
        <dbReference type="Proteomes" id="UP000298493"/>
    </source>
</evidence>
<reference evidence="4 5" key="1">
    <citation type="submission" date="2019-04" db="EMBL/GenBank/DDBJ databases">
        <title>High contiguity whole genome sequence and gene annotation resource for two Venturia nashicola isolates.</title>
        <authorList>
            <person name="Prokchorchik M."/>
            <person name="Won K."/>
            <person name="Lee Y."/>
            <person name="Choi E.D."/>
            <person name="Segonzac C."/>
            <person name="Sohn K.H."/>
        </authorList>
    </citation>
    <scope>NUCLEOTIDE SEQUENCE [LARGE SCALE GENOMIC DNA]</scope>
    <source>
        <strain evidence="4 5">PRI2</strain>
    </source>
</reference>
<dbReference type="SUPFAM" id="SSF55874">
    <property type="entry name" value="ATPase domain of HSP90 chaperone/DNA topoisomerase II/histidine kinase"/>
    <property type="match status" value="1"/>
</dbReference>
<dbReference type="AlphaFoldDB" id="A0A4Z1P4Q9"/>
<organism evidence="4 5">
    <name type="scientific">Venturia nashicola</name>
    <dbReference type="NCBI Taxonomy" id="86259"/>
    <lineage>
        <taxon>Eukaryota</taxon>
        <taxon>Fungi</taxon>
        <taxon>Dikarya</taxon>
        <taxon>Ascomycota</taxon>
        <taxon>Pezizomycotina</taxon>
        <taxon>Dothideomycetes</taxon>
        <taxon>Pleosporomycetidae</taxon>
        <taxon>Venturiales</taxon>
        <taxon>Venturiaceae</taxon>
        <taxon>Venturia</taxon>
    </lineage>
</organism>
<dbReference type="EMBL" id="SNSC02000007">
    <property type="protein sequence ID" value="TID22965.1"/>
    <property type="molecule type" value="Genomic_DNA"/>
</dbReference>
<dbReference type="PANTHER" id="PTHR45339:SF1">
    <property type="entry name" value="HYBRID SIGNAL TRANSDUCTION HISTIDINE KINASE J"/>
    <property type="match status" value="1"/>
</dbReference>
<gene>
    <name evidence="4" type="ORF">E6O75_ATG02139</name>
</gene>
<dbReference type="Proteomes" id="UP000298493">
    <property type="component" value="Unassembled WGS sequence"/>
</dbReference>
<keyword evidence="1" id="KW-0597">Phosphoprotein</keyword>
<dbReference type="InterPro" id="IPR003661">
    <property type="entry name" value="HisK_dim/P_dom"/>
</dbReference>